<feature type="domain" description="Thioredoxin" evidence="3">
    <location>
        <begin position="12"/>
        <end position="131"/>
    </location>
</feature>
<proteinExistence type="predicted"/>
<dbReference type="GO" id="GO:0045454">
    <property type="term" value="P:cell redox homeostasis"/>
    <property type="evidence" value="ECO:0007669"/>
    <property type="project" value="TreeGrafter"/>
</dbReference>
<dbReference type="EMBL" id="QYBC01000008">
    <property type="protein sequence ID" value="RYB04911.1"/>
    <property type="molecule type" value="Genomic_DNA"/>
</dbReference>
<dbReference type="InterPro" id="IPR017937">
    <property type="entry name" value="Thioredoxin_CS"/>
</dbReference>
<dbReference type="RefSeq" id="WP_129219142.1">
    <property type="nucleotide sequence ID" value="NZ_QYBC01000008.1"/>
</dbReference>
<dbReference type="Proteomes" id="UP000289411">
    <property type="component" value="Unassembled WGS sequence"/>
</dbReference>
<dbReference type="PANTHER" id="PTHR43601">
    <property type="entry name" value="THIOREDOXIN, MITOCHONDRIAL"/>
    <property type="match status" value="1"/>
</dbReference>
<dbReference type="Gene3D" id="3.40.30.10">
    <property type="entry name" value="Glutaredoxin"/>
    <property type="match status" value="1"/>
</dbReference>
<dbReference type="OrthoDB" id="7950124at2"/>
<evidence type="ECO:0000313" key="4">
    <source>
        <dbReference type="EMBL" id="RYB04911.1"/>
    </source>
</evidence>
<gene>
    <name evidence="4" type="ORF">D3272_10535</name>
</gene>
<dbReference type="PANTHER" id="PTHR43601:SF3">
    <property type="entry name" value="THIOREDOXIN, MITOCHONDRIAL"/>
    <property type="match status" value="1"/>
</dbReference>
<dbReference type="GO" id="GO:0015036">
    <property type="term" value="F:disulfide oxidoreductase activity"/>
    <property type="evidence" value="ECO:0007669"/>
    <property type="project" value="UniProtKB-ARBA"/>
</dbReference>
<reference evidence="4 5" key="2">
    <citation type="submission" date="2019-02" db="EMBL/GenBank/DDBJ databases">
        <title>'Lichenibacterium ramalinii' gen. nov. sp. nov., 'Lichenibacterium minor' gen. nov. sp. nov.</title>
        <authorList>
            <person name="Pankratov T."/>
        </authorList>
    </citation>
    <scope>NUCLEOTIDE SEQUENCE [LARGE SCALE GENOMIC DNA]</scope>
    <source>
        <strain evidence="4 5">RmlP001</strain>
    </source>
</reference>
<sequence>MIALRRIAPMMFLALAVAPPSSAVAAEISPFTPAAFDAAKASGKSILLDVSAPWCPTCKAQHPILAGLEAEPKFKDLVVLNVDFDSQKDVLRSLGVRMQSTLIAFKGSRETARSTGDTRPGSIAHLLDAAL</sequence>
<organism evidence="4 5">
    <name type="scientific">Lichenibacterium ramalinae</name>
    <dbReference type="NCBI Taxonomy" id="2316527"/>
    <lineage>
        <taxon>Bacteria</taxon>
        <taxon>Pseudomonadati</taxon>
        <taxon>Pseudomonadota</taxon>
        <taxon>Alphaproteobacteria</taxon>
        <taxon>Hyphomicrobiales</taxon>
        <taxon>Lichenihabitantaceae</taxon>
        <taxon>Lichenibacterium</taxon>
    </lineage>
</organism>
<dbReference type="InterPro" id="IPR013766">
    <property type="entry name" value="Thioredoxin_domain"/>
</dbReference>
<dbReference type="InterPro" id="IPR036249">
    <property type="entry name" value="Thioredoxin-like_sf"/>
</dbReference>
<keyword evidence="2" id="KW-0732">Signal</keyword>
<keyword evidence="5" id="KW-1185">Reference proteome</keyword>
<comment type="caution">
    <text evidence="4">The sequence shown here is derived from an EMBL/GenBank/DDBJ whole genome shotgun (WGS) entry which is preliminary data.</text>
</comment>
<dbReference type="AlphaFoldDB" id="A0A4Q2RBT8"/>
<name>A0A4Q2RBT8_9HYPH</name>
<evidence type="ECO:0000256" key="2">
    <source>
        <dbReference type="SAM" id="SignalP"/>
    </source>
</evidence>
<dbReference type="CDD" id="cd02947">
    <property type="entry name" value="TRX_family"/>
    <property type="match status" value="1"/>
</dbReference>
<accession>A0A4Q2RBT8</accession>
<feature type="chain" id="PRO_5020247507" evidence="2">
    <location>
        <begin position="26"/>
        <end position="131"/>
    </location>
</feature>
<reference evidence="4 5" key="1">
    <citation type="submission" date="2018-09" db="EMBL/GenBank/DDBJ databases">
        <authorList>
            <person name="Grouzdev D.S."/>
            <person name="Krutkina M.S."/>
        </authorList>
    </citation>
    <scope>NUCLEOTIDE SEQUENCE [LARGE SCALE GENOMIC DNA]</scope>
    <source>
        <strain evidence="4 5">RmlP001</strain>
    </source>
</reference>
<dbReference type="Pfam" id="PF00085">
    <property type="entry name" value="Thioredoxin"/>
    <property type="match status" value="1"/>
</dbReference>
<keyword evidence="1" id="KW-0676">Redox-active center</keyword>
<evidence type="ECO:0000256" key="1">
    <source>
        <dbReference type="ARBA" id="ARBA00023284"/>
    </source>
</evidence>
<protein>
    <submittedName>
        <fullName evidence="4">Thioredoxin</fullName>
    </submittedName>
</protein>
<dbReference type="PROSITE" id="PS00194">
    <property type="entry name" value="THIOREDOXIN_1"/>
    <property type="match status" value="1"/>
</dbReference>
<feature type="signal peptide" evidence="2">
    <location>
        <begin position="1"/>
        <end position="25"/>
    </location>
</feature>
<evidence type="ECO:0000313" key="5">
    <source>
        <dbReference type="Proteomes" id="UP000289411"/>
    </source>
</evidence>
<dbReference type="PROSITE" id="PS51352">
    <property type="entry name" value="THIOREDOXIN_2"/>
    <property type="match status" value="1"/>
</dbReference>
<dbReference type="SUPFAM" id="SSF52833">
    <property type="entry name" value="Thioredoxin-like"/>
    <property type="match status" value="1"/>
</dbReference>
<evidence type="ECO:0000259" key="3">
    <source>
        <dbReference type="PROSITE" id="PS51352"/>
    </source>
</evidence>